<dbReference type="RefSeq" id="WP_247465927.1">
    <property type="nucleotide sequence ID" value="NZ_JBHMAR010000039.1"/>
</dbReference>
<evidence type="ECO:0000256" key="1">
    <source>
        <dbReference type="SAM" id="MobiDB-lite"/>
    </source>
</evidence>
<evidence type="ECO:0008006" key="5">
    <source>
        <dbReference type="Google" id="ProtNLM"/>
    </source>
</evidence>
<reference evidence="3 4" key="1">
    <citation type="submission" date="2024-09" db="EMBL/GenBank/DDBJ databases">
        <authorList>
            <person name="Sun Q."/>
            <person name="Mori K."/>
        </authorList>
    </citation>
    <scope>NUCLEOTIDE SEQUENCE [LARGE SCALE GENOMIC DNA]</scope>
    <source>
        <strain evidence="3 4">JCM 10918</strain>
    </source>
</reference>
<name>A0ABV5VJN8_9ACTN</name>
<protein>
    <recommendedName>
        <fullName evidence="5">Restriction endonuclease type IV Mrr domain-containing protein</fullName>
    </recommendedName>
</protein>
<sequence>MAETRGPQVSAERDGGAGAGSRRARREQQVAALRAQGRYGPELRDVLPAFALLGVAVVVLVLLLGVVRRTLGTPGLLGGILLLTAVGAVALRLGRAAARRRRGRYTARELARLDDRGLVEATARMLRRDGWSVADLTLRRGRTRLSARDGRGRSLDVSFRSDASEQDAGLAATKVQTSGWEDPGPSEAEPSCHVVVHRGEFTRAEVMRAARRGDTRLVDGRLLRLWAAGTPLDELPRGDR</sequence>
<evidence type="ECO:0000313" key="3">
    <source>
        <dbReference type="EMBL" id="MFB9738049.1"/>
    </source>
</evidence>
<feature type="region of interest" description="Disordered" evidence="1">
    <location>
        <begin position="167"/>
        <end position="190"/>
    </location>
</feature>
<organism evidence="3 4">
    <name type="scientific">Streptomyces thermocoprophilus</name>
    <dbReference type="NCBI Taxonomy" id="78356"/>
    <lineage>
        <taxon>Bacteria</taxon>
        <taxon>Bacillati</taxon>
        <taxon>Actinomycetota</taxon>
        <taxon>Actinomycetes</taxon>
        <taxon>Kitasatosporales</taxon>
        <taxon>Streptomycetaceae</taxon>
        <taxon>Streptomyces</taxon>
    </lineage>
</organism>
<keyword evidence="2" id="KW-0472">Membrane</keyword>
<comment type="caution">
    <text evidence="3">The sequence shown here is derived from an EMBL/GenBank/DDBJ whole genome shotgun (WGS) entry which is preliminary data.</text>
</comment>
<feature type="region of interest" description="Disordered" evidence="1">
    <location>
        <begin position="1"/>
        <end position="25"/>
    </location>
</feature>
<evidence type="ECO:0000313" key="4">
    <source>
        <dbReference type="Proteomes" id="UP001589703"/>
    </source>
</evidence>
<keyword evidence="2" id="KW-0812">Transmembrane</keyword>
<feature type="transmembrane region" description="Helical" evidence="2">
    <location>
        <begin position="46"/>
        <end position="67"/>
    </location>
</feature>
<dbReference type="Proteomes" id="UP001589703">
    <property type="component" value="Unassembled WGS sequence"/>
</dbReference>
<gene>
    <name evidence="3" type="ORF">ACFFRO_23455</name>
</gene>
<proteinExistence type="predicted"/>
<keyword evidence="2" id="KW-1133">Transmembrane helix</keyword>
<dbReference type="EMBL" id="JBHMAR010000039">
    <property type="protein sequence ID" value="MFB9738049.1"/>
    <property type="molecule type" value="Genomic_DNA"/>
</dbReference>
<evidence type="ECO:0000256" key="2">
    <source>
        <dbReference type="SAM" id="Phobius"/>
    </source>
</evidence>
<feature type="transmembrane region" description="Helical" evidence="2">
    <location>
        <begin position="73"/>
        <end position="94"/>
    </location>
</feature>
<keyword evidence="4" id="KW-1185">Reference proteome</keyword>
<accession>A0ABV5VJN8</accession>